<proteinExistence type="predicted"/>
<reference evidence="1 2" key="2">
    <citation type="submission" date="2018-11" db="EMBL/GenBank/DDBJ databases">
        <authorList>
            <consortium name="Pathogen Informatics"/>
        </authorList>
    </citation>
    <scope>NUCLEOTIDE SEQUENCE [LARGE SCALE GENOMIC DNA]</scope>
    <source>
        <strain evidence="1 2">Costa Rica</strain>
    </source>
</reference>
<keyword evidence="2" id="KW-1185">Reference proteome</keyword>
<name>A0A158PHT8_ANGCS</name>
<gene>
    <name evidence="1" type="ORF">ACOC_LOCUS6759</name>
</gene>
<dbReference type="Proteomes" id="UP000267027">
    <property type="component" value="Unassembled WGS sequence"/>
</dbReference>
<accession>A0A158PHT8</accession>
<organism evidence="3">
    <name type="scientific">Angiostrongylus costaricensis</name>
    <name type="common">Nematode worm</name>
    <dbReference type="NCBI Taxonomy" id="334426"/>
    <lineage>
        <taxon>Eukaryota</taxon>
        <taxon>Metazoa</taxon>
        <taxon>Ecdysozoa</taxon>
        <taxon>Nematoda</taxon>
        <taxon>Chromadorea</taxon>
        <taxon>Rhabditida</taxon>
        <taxon>Rhabditina</taxon>
        <taxon>Rhabditomorpha</taxon>
        <taxon>Strongyloidea</taxon>
        <taxon>Metastrongylidae</taxon>
        <taxon>Angiostrongylus</taxon>
    </lineage>
</organism>
<sequence length="108" mass="13056">MIPGREMGQLKENGWLGRDEVVRDIKCLNRCNHRLDMGMDMMHKSFGSIGVPSVMERNDLKRFCLLDQEHTQCVEECGYIVRFNLREYVCKRRFEENEMKKHFWKNQR</sequence>
<dbReference type="OrthoDB" id="5868576at2759"/>
<evidence type="ECO:0000313" key="1">
    <source>
        <dbReference type="EMBL" id="VDM58344.1"/>
    </source>
</evidence>
<evidence type="ECO:0000313" key="2">
    <source>
        <dbReference type="Proteomes" id="UP000267027"/>
    </source>
</evidence>
<reference evidence="3" key="1">
    <citation type="submission" date="2016-04" db="UniProtKB">
        <authorList>
            <consortium name="WormBaseParasite"/>
        </authorList>
    </citation>
    <scope>IDENTIFICATION</scope>
</reference>
<dbReference type="EMBL" id="UYYA01003975">
    <property type="protein sequence ID" value="VDM58344.1"/>
    <property type="molecule type" value="Genomic_DNA"/>
</dbReference>
<dbReference type="AlphaFoldDB" id="A0A158PHT8"/>
<dbReference type="WBParaSite" id="ACOC_0000675801-mRNA-1">
    <property type="protein sequence ID" value="ACOC_0000675801-mRNA-1"/>
    <property type="gene ID" value="ACOC_0000675801"/>
</dbReference>
<protein>
    <submittedName>
        <fullName evidence="3">Apple domain-containing protein</fullName>
    </submittedName>
</protein>
<evidence type="ECO:0000313" key="3">
    <source>
        <dbReference type="WBParaSite" id="ACOC_0000675801-mRNA-1"/>
    </source>
</evidence>